<sequence>MSAEVRADNPYSRLMALQRMGVVRDYQKITEKAVLLVGVGGVGSVAAEMLVRCGIGKLILFDFDSVELSNMNRLFFTPNDVGLTKVEAARRTLSFVNPDVELEAHNANICQDFELFLSRILNGKESMQNRLQQRQREAEQGTVQRRGLTCPGKWPVDLVLSCVDNYAARITISQACNEAGEL</sequence>
<dbReference type="RefSeq" id="XP_037878032.1">
    <property type="nucleotide sequence ID" value="XM_038022178.1"/>
</dbReference>
<evidence type="ECO:0000259" key="1">
    <source>
        <dbReference type="Pfam" id="PF00899"/>
    </source>
</evidence>
<dbReference type="EMBL" id="HG732482">
    <property type="protein sequence ID" value="CDJ35743.1"/>
    <property type="molecule type" value="Genomic_DNA"/>
</dbReference>
<name>U6KJW4_9EIME</name>
<dbReference type="PANTHER" id="PTHR43267">
    <property type="entry name" value="TRNA THREONYLCARBAMOYLADENOSINE DEHYDRATASE"/>
    <property type="match status" value="1"/>
</dbReference>
<dbReference type="PANTHER" id="PTHR43267:SF1">
    <property type="entry name" value="TRNA THREONYLCARBAMOYLADENOSINE DEHYDRATASE"/>
    <property type="match status" value="1"/>
</dbReference>
<dbReference type="GO" id="GO:0008641">
    <property type="term" value="F:ubiquitin-like modifier activating enzyme activity"/>
    <property type="evidence" value="ECO:0007669"/>
    <property type="project" value="InterPro"/>
</dbReference>
<proteinExistence type="predicted"/>
<protein>
    <recommendedName>
        <fullName evidence="1">THIF-type NAD/FAD binding fold domain-containing protein</fullName>
    </recommendedName>
</protein>
<reference evidence="2" key="1">
    <citation type="submission" date="2013-10" db="EMBL/GenBank/DDBJ databases">
        <title>Genomic analysis of the causative agents of coccidiosis in chickens.</title>
        <authorList>
            <person name="Reid A.J."/>
            <person name="Blake D."/>
            <person name="Billington K."/>
            <person name="Browne H."/>
            <person name="Dunn M."/>
            <person name="Hung S."/>
            <person name="Kawahara F."/>
            <person name="Miranda-Saavedra D."/>
            <person name="Mourier T."/>
            <person name="Nagra H."/>
            <person name="Otto T.D."/>
            <person name="Rawlings N."/>
            <person name="Sanchez A."/>
            <person name="Sanders M."/>
            <person name="Subramaniam C."/>
            <person name="Tay Y."/>
            <person name="Dear P."/>
            <person name="Doerig C."/>
            <person name="Gruber A."/>
            <person name="Parkinson J."/>
            <person name="Shirley M."/>
            <person name="Wan K.L."/>
            <person name="Berriman M."/>
            <person name="Tomley F."/>
            <person name="Pain A."/>
        </authorList>
    </citation>
    <scope>NUCLEOTIDE SEQUENCE [LARGE SCALE GENOMIC DNA]</scope>
    <source>
        <strain evidence="2">Houghton</strain>
    </source>
</reference>
<dbReference type="InterPro" id="IPR035985">
    <property type="entry name" value="Ubiquitin-activating_enz"/>
</dbReference>
<dbReference type="VEuPathDB" id="ToxoDB:EMH_0085010"/>
<dbReference type="Proteomes" id="UP000030744">
    <property type="component" value="Unassembled WGS sequence"/>
</dbReference>
<reference evidence="2" key="2">
    <citation type="submission" date="2013-10" db="EMBL/GenBank/DDBJ databases">
        <authorList>
            <person name="Aslett M."/>
        </authorList>
    </citation>
    <scope>NUCLEOTIDE SEQUENCE [LARGE SCALE GENOMIC DNA]</scope>
    <source>
        <strain evidence="2">Houghton</strain>
    </source>
</reference>
<dbReference type="SUPFAM" id="SSF69572">
    <property type="entry name" value="Activating enzymes of the ubiquitin-like proteins"/>
    <property type="match status" value="1"/>
</dbReference>
<dbReference type="AlphaFoldDB" id="U6KJW4"/>
<dbReference type="GeneID" id="60404397"/>
<organism evidence="2 3">
    <name type="scientific">Eimeria mitis</name>
    <dbReference type="NCBI Taxonomy" id="44415"/>
    <lineage>
        <taxon>Eukaryota</taxon>
        <taxon>Sar</taxon>
        <taxon>Alveolata</taxon>
        <taxon>Apicomplexa</taxon>
        <taxon>Conoidasida</taxon>
        <taxon>Coccidia</taxon>
        <taxon>Eucoccidiorida</taxon>
        <taxon>Eimeriorina</taxon>
        <taxon>Eimeriidae</taxon>
        <taxon>Eimeria</taxon>
    </lineage>
</organism>
<evidence type="ECO:0000313" key="2">
    <source>
        <dbReference type="EMBL" id="CDJ35743.1"/>
    </source>
</evidence>
<dbReference type="GO" id="GO:0061503">
    <property type="term" value="F:tRNA threonylcarbamoyladenosine dehydratase"/>
    <property type="evidence" value="ECO:0007669"/>
    <property type="project" value="TreeGrafter"/>
</dbReference>
<dbReference type="GO" id="GO:0061504">
    <property type="term" value="P:cyclic threonylcarbamoyladenosine biosynthetic process"/>
    <property type="evidence" value="ECO:0007669"/>
    <property type="project" value="TreeGrafter"/>
</dbReference>
<dbReference type="Pfam" id="PF00899">
    <property type="entry name" value="ThiF"/>
    <property type="match status" value="1"/>
</dbReference>
<dbReference type="OrthoDB" id="206053at2759"/>
<keyword evidence="3" id="KW-1185">Reference proteome</keyword>
<dbReference type="Gene3D" id="3.40.50.720">
    <property type="entry name" value="NAD(P)-binding Rossmann-like Domain"/>
    <property type="match status" value="1"/>
</dbReference>
<dbReference type="InterPro" id="IPR000594">
    <property type="entry name" value="ThiF_NAD_FAD-bd"/>
</dbReference>
<evidence type="ECO:0000313" key="3">
    <source>
        <dbReference type="Proteomes" id="UP000030744"/>
    </source>
</evidence>
<feature type="domain" description="THIF-type NAD/FAD binding fold" evidence="1">
    <location>
        <begin position="11"/>
        <end position="180"/>
    </location>
</feature>
<gene>
    <name evidence="2" type="ORF">EMH_0085010</name>
</gene>
<dbReference type="InterPro" id="IPR045886">
    <property type="entry name" value="ThiF/MoeB/HesA"/>
</dbReference>
<accession>U6KJW4</accession>